<sequence>MRQRPESYPLSLRRRHGARRDDHSSMWAALSLAKLGR</sequence>
<evidence type="ECO:0000256" key="1">
    <source>
        <dbReference type="SAM" id="MobiDB-lite"/>
    </source>
</evidence>
<dbReference type="EMBL" id="FMJD01000008">
    <property type="protein sequence ID" value="SCM76809.1"/>
    <property type="molecule type" value="Genomic_DNA"/>
</dbReference>
<organism evidence="2">
    <name type="scientific">uncultured Pleomorphomonas sp</name>
    <dbReference type="NCBI Taxonomy" id="442121"/>
    <lineage>
        <taxon>Bacteria</taxon>
        <taxon>Pseudomonadati</taxon>
        <taxon>Pseudomonadota</taxon>
        <taxon>Alphaproteobacteria</taxon>
        <taxon>Hyphomicrobiales</taxon>
        <taxon>Pleomorphomonadaceae</taxon>
        <taxon>Pleomorphomonas</taxon>
        <taxon>environmental samples</taxon>
    </lineage>
</organism>
<reference evidence="2" key="1">
    <citation type="submission" date="2016-08" db="EMBL/GenBank/DDBJ databases">
        <authorList>
            <person name="Seilhamer J.J."/>
        </authorList>
    </citation>
    <scope>NUCLEOTIDE SEQUENCE</scope>
    <source>
        <strain evidence="2">86</strain>
    </source>
</reference>
<dbReference type="AlphaFoldDB" id="A0A212LHF6"/>
<protein>
    <submittedName>
        <fullName evidence="2">Uncharacterized protein</fullName>
    </submittedName>
</protein>
<feature type="region of interest" description="Disordered" evidence="1">
    <location>
        <begin position="1"/>
        <end position="23"/>
    </location>
</feature>
<proteinExistence type="predicted"/>
<gene>
    <name evidence="2" type="ORF">KL86PLE_40614</name>
</gene>
<name>A0A212LHF6_9HYPH</name>
<evidence type="ECO:0000313" key="2">
    <source>
        <dbReference type="EMBL" id="SCM76809.1"/>
    </source>
</evidence>
<accession>A0A212LHF6</accession>